<dbReference type="AlphaFoldDB" id="A0A1Q8SSB0"/>
<dbReference type="PANTHER" id="PTHR12203">
    <property type="entry name" value="KDEL LYS-ASP-GLU-LEU CONTAINING - RELATED"/>
    <property type="match status" value="1"/>
</dbReference>
<dbReference type="EMBL" id="MSDO01000012">
    <property type="protein sequence ID" value="OLO04276.1"/>
    <property type="molecule type" value="Genomic_DNA"/>
</dbReference>
<sequence length="352" mass="40980">MDLRFKTRKLRFYAGGIASLLVPDGLYRRRLDRLMASLSIEEMNAVLARVDYYNRLASPFDPGETAVRIDDFRYEKRSAYYLDAKQVMRHFDPDLRFAYRFGDVTWVADTPTVVKSRPICREARPGRSMLPSQSTRPRNANNLLLKLNSVRHFHFVDDQLAFADKKPAVVWRGKCFHEHRAAVLREYRHHPRMNIGQSHAKRRHQPDYRPYLSIEEQLQYQFVLSLEGKDVATNLKWILSSNSLCLMPTPRYETWFMEGTLEPYVHYVPLADDCSDLEAKMDYYTAHPEEAEAIVRNANSHVAQFLDGRRERLISLLVMHKYFVLSGQLAAQPLPLRQHSGFSASAARNNWA</sequence>
<dbReference type="GO" id="GO:0016740">
    <property type="term" value="F:transferase activity"/>
    <property type="evidence" value="ECO:0007669"/>
    <property type="project" value="UniProtKB-KW"/>
</dbReference>
<dbReference type="InterPro" id="IPR051091">
    <property type="entry name" value="O-Glucosyltr/Glycosyltrsf_90"/>
</dbReference>
<evidence type="ECO:0000313" key="4">
    <source>
        <dbReference type="Proteomes" id="UP000186878"/>
    </source>
</evidence>
<evidence type="ECO:0000259" key="2">
    <source>
        <dbReference type="SMART" id="SM00672"/>
    </source>
</evidence>
<gene>
    <name evidence="3" type="ORF">BTW07_10335</name>
</gene>
<dbReference type="Proteomes" id="UP000186878">
    <property type="component" value="Unassembled WGS sequence"/>
</dbReference>
<evidence type="ECO:0000256" key="1">
    <source>
        <dbReference type="ARBA" id="ARBA00022679"/>
    </source>
</evidence>
<keyword evidence="4" id="KW-1185">Reference proteome</keyword>
<dbReference type="STRING" id="404433.BTW07_10335"/>
<feature type="domain" description="Glycosyl transferase CAP10" evidence="2">
    <location>
        <begin position="93"/>
        <end position="320"/>
    </location>
</feature>
<comment type="caution">
    <text evidence="3">The sequence shown here is derived from an EMBL/GenBank/DDBJ whole genome shotgun (WGS) entry which is preliminary data.</text>
</comment>
<evidence type="ECO:0000313" key="3">
    <source>
        <dbReference type="EMBL" id="OLO04276.1"/>
    </source>
</evidence>
<dbReference type="OrthoDB" id="767964at2"/>
<reference evidence="3 4" key="1">
    <citation type="submission" date="2016-12" db="EMBL/GenBank/DDBJ databases">
        <title>Draft genome sequences of strains Salinicola socius SMB35, Salinicola sp. MH3R3-1 and Chromohalobacter sp. SMB17 from the Verkhnekamsk potash mining region of Russia.</title>
        <authorList>
            <person name="Mavrodi D.V."/>
            <person name="Olsson B.E."/>
            <person name="Korsakova E.S."/>
            <person name="Pyankova A."/>
            <person name="Mavrodi O.V."/>
            <person name="Plotnikova E.G."/>
        </authorList>
    </citation>
    <scope>NUCLEOTIDE SEQUENCE [LARGE SCALE GENOMIC DNA]</scope>
    <source>
        <strain evidence="3 4">SMB35</strain>
    </source>
</reference>
<proteinExistence type="predicted"/>
<organism evidence="3 4">
    <name type="scientific">Salinicola socius</name>
    <dbReference type="NCBI Taxonomy" id="404433"/>
    <lineage>
        <taxon>Bacteria</taxon>
        <taxon>Pseudomonadati</taxon>
        <taxon>Pseudomonadota</taxon>
        <taxon>Gammaproteobacteria</taxon>
        <taxon>Oceanospirillales</taxon>
        <taxon>Halomonadaceae</taxon>
        <taxon>Salinicola</taxon>
    </lineage>
</organism>
<keyword evidence="1" id="KW-0808">Transferase</keyword>
<name>A0A1Q8SSB0_9GAMM</name>
<dbReference type="RefSeq" id="WP_075570097.1">
    <property type="nucleotide sequence ID" value="NZ_MSDO01000012.1"/>
</dbReference>
<dbReference type="SMART" id="SM00672">
    <property type="entry name" value="CAP10"/>
    <property type="match status" value="1"/>
</dbReference>
<protein>
    <submittedName>
        <fullName evidence="3">Lipopolysaccharide A protein</fullName>
    </submittedName>
</protein>
<dbReference type="PANTHER" id="PTHR12203:SF35">
    <property type="entry name" value="PROTEIN O-GLUCOSYLTRANSFERASE 1"/>
    <property type="match status" value="1"/>
</dbReference>
<accession>A0A1Q8SSB0</accession>
<dbReference type="InterPro" id="IPR006598">
    <property type="entry name" value="CAP10"/>
</dbReference>
<dbReference type="Pfam" id="PF05686">
    <property type="entry name" value="Glyco_transf_90"/>
    <property type="match status" value="1"/>
</dbReference>